<keyword evidence="3" id="KW-1185">Reference proteome</keyword>
<organism evidence="2">
    <name type="scientific">Oryza punctata</name>
    <name type="common">Red rice</name>
    <dbReference type="NCBI Taxonomy" id="4537"/>
    <lineage>
        <taxon>Eukaryota</taxon>
        <taxon>Viridiplantae</taxon>
        <taxon>Streptophyta</taxon>
        <taxon>Embryophyta</taxon>
        <taxon>Tracheophyta</taxon>
        <taxon>Spermatophyta</taxon>
        <taxon>Magnoliopsida</taxon>
        <taxon>Liliopsida</taxon>
        <taxon>Poales</taxon>
        <taxon>Poaceae</taxon>
        <taxon>BOP clade</taxon>
        <taxon>Oryzoideae</taxon>
        <taxon>Oryzeae</taxon>
        <taxon>Oryzinae</taxon>
        <taxon>Oryza</taxon>
    </lineage>
</organism>
<dbReference type="AlphaFoldDB" id="A0A0E0JZA7"/>
<dbReference type="HOGENOM" id="CLU_1386163_0_0_1"/>
<reference evidence="2" key="1">
    <citation type="submission" date="2015-04" db="UniProtKB">
        <authorList>
            <consortium name="EnsemblPlants"/>
        </authorList>
    </citation>
    <scope>IDENTIFICATION</scope>
</reference>
<evidence type="ECO:0000313" key="3">
    <source>
        <dbReference type="Proteomes" id="UP000026962"/>
    </source>
</evidence>
<feature type="region of interest" description="Disordered" evidence="1">
    <location>
        <begin position="1"/>
        <end position="21"/>
    </location>
</feature>
<name>A0A0E0JZA7_ORYPU</name>
<accession>A0A0E0JZA7</accession>
<feature type="compositionally biased region" description="Basic and acidic residues" evidence="1">
    <location>
        <begin position="54"/>
        <end position="63"/>
    </location>
</feature>
<feature type="region of interest" description="Disordered" evidence="1">
    <location>
        <begin position="33"/>
        <end position="63"/>
    </location>
</feature>
<evidence type="ECO:0000313" key="2">
    <source>
        <dbReference type="EnsemblPlants" id="OPUNC02G13340.1"/>
    </source>
</evidence>
<feature type="compositionally biased region" description="Acidic residues" evidence="1">
    <location>
        <begin position="38"/>
        <end position="53"/>
    </location>
</feature>
<protein>
    <submittedName>
        <fullName evidence="2">Uncharacterized protein</fullName>
    </submittedName>
</protein>
<dbReference type="Proteomes" id="UP000026962">
    <property type="component" value="Chromosome 2"/>
</dbReference>
<evidence type="ECO:0000256" key="1">
    <source>
        <dbReference type="SAM" id="MobiDB-lite"/>
    </source>
</evidence>
<proteinExistence type="predicted"/>
<dbReference type="EnsemblPlants" id="OPUNC02G13340.1">
    <property type="protein sequence ID" value="OPUNC02G13340.1"/>
    <property type="gene ID" value="OPUNC02G13340"/>
</dbReference>
<dbReference type="Gramene" id="OPUNC02G13340.1">
    <property type="protein sequence ID" value="OPUNC02G13340.1"/>
    <property type="gene ID" value="OPUNC02G13340"/>
</dbReference>
<sequence>MGDDTEHPRKLKSVVAKGASSSRVKVLRTLKAANKESETEDAEEVDIESEAEADDKAGGEVTRDRLRAQLEKQVKADAEEQRAEPPGFCRKTSIRPPARDWRCTNLKTVVIKNFHKVQYAALYQRRKMVVSGHHYQVLSVAKWMLKHPGGMSEDYDYDYCGRREAMALFWRNFVISIHQAAIARRRYNIVCVLSSIR</sequence>
<reference evidence="2" key="2">
    <citation type="submission" date="2018-05" db="EMBL/GenBank/DDBJ databases">
        <title>OpunRS2 (Oryza punctata Reference Sequence Version 2).</title>
        <authorList>
            <person name="Zhang J."/>
            <person name="Kudrna D."/>
            <person name="Lee S."/>
            <person name="Talag J."/>
            <person name="Welchert J."/>
            <person name="Wing R.A."/>
        </authorList>
    </citation>
    <scope>NUCLEOTIDE SEQUENCE [LARGE SCALE GENOMIC DNA]</scope>
</reference>